<dbReference type="PANTHER" id="PTHR42718">
    <property type="entry name" value="MAJOR FACILITATOR SUPERFAMILY MULTIDRUG TRANSPORTER MFSC"/>
    <property type="match status" value="1"/>
</dbReference>
<dbReference type="PRINTS" id="PR01036">
    <property type="entry name" value="TCRTETB"/>
</dbReference>
<dbReference type="GO" id="GO:0005886">
    <property type="term" value="C:plasma membrane"/>
    <property type="evidence" value="ECO:0007669"/>
    <property type="project" value="UniProtKB-SubCell"/>
</dbReference>
<dbReference type="InterPro" id="IPR011701">
    <property type="entry name" value="MFS"/>
</dbReference>
<sequence length="471" mass="50375">MTSLRITPLILAVALFMEQLDSTVISTSLPAIAADIGTEPVALKLALTSYLVSLAIFIPISGWMSDRFGARNIFRLAILVFVMGSVACAFSNSLPTFVISRFFQGAGASMMTPVGRLLLVRSTPRNELVAAMAWLTIPALIGPLVGPPLGGFLTTYLSWHWIFWINVPIGVAGIVFATRFLPQMDVRNPRPIDFVGFVLTSIAFSGLVFGLSVVSLPALPIVYGYLTIAVGVTAGLLYLLHARRTEYPLLDPKIFRYPLFRAAAVGGNIFRIGVGAVPFLLPLMLQLAFGLNPAESGLVTFVSAIGAITSKFIAEKTFQRFGFRTVLSFGAGMGGLFIFVNGFFTPGMPIVLIMGVLLVTGVLRSITFTGVNALSFGDVDEADMSQATAVNAVMQQLSIATGVALAGALLEISSHTHPGPINLNDFHVAFWVVGGFSALAAFWFLRLAPDAGAFVSGHKRSQDQAFVETKE</sequence>
<feature type="transmembrane region" description="Helical" evidence="7">
    <location>
        <begin position="428"/>
        <end position="445"/>
    </location>
</feature>
<feature type="transmembrane region" description="Helical" evidence="7">
    <location>
        <begin position="262"/>
        <end position="285"/>
    </location>
</feature>
<feature type="transmembrane region" description="Helical" evidence="7">
    <location>
        <begin position="73"/>
        <end position="92"/>
    </location>
</feature>
<evidence type="ECO:0000256" key="7">
    <source>
        <dbReference type="SAM" id="Phobius"/>
    </source>
</evidence>
<dbReference type="PROSITE" id="PS50850">
    <property type="entry name" value="MFS"/>
    <property type="match status" value="1"/>
</dbReference>
<dbReference type="GO" id="GO:0022857">
    <property type="term" value="F:transmembrane transporter activity"/>
    <property type="evidence" value="ECO:0007669"/>
    <property type="project" value="InterPro"/>
</dbReference>
<dbReference type="InterPro" id="IPR020846">
    <property type="entry name" value="MFS_dom"/>
</dbReference>
<dbReference type="PANTHER" id="PTHR42718:SF46">
    <property type="entry name" value="BLR6921 PROTEIN"/>
    <property type="match status" value="1"/>
</dbReference>
<comment type="caution">
    <text evidence="9">The sequence shown here is derived from an EMBL/GenBank/DDBJ whole genome shotgun (WGS) entry which is preliminary data.</text>
</comment>
<feature type="transmembrane region" description="Helical" evidence="7">
    <location>
        <begin position="297"/>
        <end position="314"/>
    </location>
</feature>
<dbReference type="Pfam" id="PF07690">
    <property type="entry name" value="MFS_1"/>
    <property type="match status" value="2"/>
</dbReference>
<keyword evidence="10" id="KW-1185">Reference proteome</keyword>
<evidence type="ECO:0000313" key="9">
    <source>
        <dbReference type="EMBL" id="MCI0126549.1"/>
    </source>
</evidence>
<evidence type="ECO:0000259" key="8">
    <source>
        <dbReference type="PROSITE" id="PS50850"/>
    </source>
</evidence>
<dbReference type="InterPro" id="IPR004638">
    <property type="entry name" value="EmrB-like"/>
</dbReference>
<feature type="transmembrane region" description="Helical" evidence="7">
    <location>
        <begin position="128"/>
        <end position="149"/>
    </location>
</feature>
<evidence type="ECO:0000256" key="3">
    <source>
        <dbReference type="ARBA" id="ARBA00022475"/>
    </source>
</evidence>
<evidence type="ECO:0000256" key="4">
    <source>
        <dbReference type="ARBA" id="ARBA00022692"/>
    </source>
</evidence>
<feature type="transmembrane region" description="Helical" evidence="7">
    <location>
        <begin position="350"/>
        <end position="376"/>
    </location>
</feature>
<dbReference type="AlphaFoldDB" id="A0AA41QMI4"/>
<protein>
    <submittedName>
        <fullName evidence="9">DHA2 family efflux MFS transporter permease subunit</fullName>
    </submittedName>
</protein>
<keyword evidence="3" id="KW-1003">Cell membrane</keyword>
<dbReference type="CDD" id="cd17503">
    <property type="entry name" value="MFS_LmrB_MDR_like"/>
    <property type="match status" value="1"/>
</dbReference>
<evidence type="ECO:0000256" key="6">
    <source>
        <dbReference type="ARBA" id="ARBA00023136"/>
    </source>
</evidence>
<feature type="domain" description="Major facilitator superfamily (MFS) profile" evidence="8">
    <location>
        <begin position="7"/>
        <end position="452"/>
    </location>
</feature>
<keyword evidence="5 7" id="KW-1133">Transmembrane helix</keyword>
<proteinExistence type="predicted"/>
<keyword evidence="2" id="KW-0813">Transport</keyword>
<dbReference type="NCBIfam" id="TIGR00711">
    <property type="entry name" value="efflux_EmrB"/>
    <property type="match status" value="1"/>
</dbReference>
<organism evidence="9 10">
    <name type="scientific">Paradevosia shaoguanensis</name>
    <dbReference type="NCBI Taxonomy" id="1335043"/>
    <lineage>
        <taxon>Bacteria</taxon>
        <taxon>Pseudomonadati</taxon>
        <taxon>Pseudomonadota</taxon>
        <taxon>Alphaproteobacteria</taxon>
        <taxon>Hyphomicrobiales</taxon>
        <taxon>Devosiaceae</taxon>
        <taxon>Paradevosia</taxon>
    </lineage>
</organism>
<feature type="transmembrane region" description="Helical" evidence="7">
    <location>
        <begin position="194"/>
        <end position="216"/>
    </location>
</feature>
<dbReference type="EMBL" id="JALAZD010000001">
    <property type="protein sequence ID" value="MCI0126549.1"/>
    <property type="molecule type" value="Genomic_DNA"/>
</dbReference>
<dbReference type="InterPro" id="IPR036259">
    <property type="entry name" value="MFS_trans_sf"/>
</dbReference>
<gene>
    <name evidence="9" type="ORF">ML536_06885</name>
</gene>
<dbReference type="SUPFAM" id="SSF103473">
    <property type="entry name" value="MFS general substrate transporter"/>
    <property type="match status" value="1"/>
</dbReference>
<evidence type="ECO:0000313" key="10">
    <source>
        <dbReference type="Proteomes" id="UP001156140"/>
    </source>
</evidence>
<dbReference type="Gene3D" id="1.20.1720.10">
    <property type="entry name" value="Multidrug resistance protein D"/>
    <property type="match status" value="1"/>
</dbReference>
<feature type="transmembrane region" description="Helical" evidence="7">
    <location>
        <begin position="161"/>
        <end position="182"/>
    </location>
</feature>
<feature type="transmembrane region" description="Helical" evidence="7">
    <location>
        <begin position="222"/>
        <end position="241"/>
    </location>
</feature>
<feature type="transmembrane region" description="Helical" evidence="7">
    <location>
        <begin position="326"/>
        <end position="344"/>
    </location>
</feature>
<keyword evidence="6 7" id="KW-0472">Membrane</keyword>
<evidence type="ECO:0000256" key="2">
    <source>
        <dbReference type="ARBA" id="ARBA00022448"/>
    </source>
</evidence>
<dbReference type="Proteomes" id="UP001156140">
    <property type="component" value="Unassembled WGS sequence"/>
</dbReference>
<dbReference type="Gene3D" id="1.20.1250.20">
    <property type="entry name" value="MFS general substrate transporter like domains"/>
    <property type="match status" value="1"/>
</dbReference>
<keyword evidence="4 7" id="KW-0812">Transmembrane</keyword>
<accession>A0AA41QMI4</accession>
<feature type="transmembrane region" description="Helical" evidence="7">
    <location>
        <begin position="43"/>
        <end position="61"/>
    </location>
</feature>
<reference evidence="9" key="1">
    <citation type="submission" date="2022-03" db="EMBL/GenBank/DDBJ databases">
        <title>The complete genome sequence of a Methyloterrigena soli.</title>
        <authorList>
            <person name="Zi Z."/>
        </authorList>
    </citation>
    <scope>NUCLEOTIDE SEQUENCE</scope>
    <source>
        <strain evidence="9">M48</strain>
    </source>
</reference>
<name>A0AA41QMI4_9HYPH</name>
<evidence type="ECO:0000256" key="1">
    <source>
        <dbReference type="ARBA" id="ARBA00004651"/>
    </source>
</evidence>
<dbReference type="RefSeq" id="WP_035092115.1">
    <property type="nucleotide sequence ID" value="NZ_JAKETQ010000001.1"/>
</dbReference>
<evidence type="ECO:0000256" key="5">
    <source>
        <dbReference type="ARBA" id="ARBA00022989"/>
    </source>
</evidence>
<feature type="transmembrane region" description="Helical" evidence="7">
    <location>
        <begin position="388"/>
        <end position="408"/>
    </location>
</feature>
<comment type="subcellular location">
    <subcellularLocation>
        <location evidence="1">Cell membrane</location>
        <topology evidence="1">Multi-pass membrane protein</topology>
    </subcellularLocation>
</comment>